<proteinExistence type="inferred from homology"/>
<feature type="transmembrane region" description="Helical" evidence="9">
    <location>
        <begin position="95"/>
        <end position="114"/>
    </location>
</feature>
<evidence type="ECO:0000256" key="5">
    <source>
        <dbReference type="ARBA" id="ARBA00022989"/>
    </source>
</evidence>
<keyword evidence="3 10" id="KW-0808">Transferase</keyword>
<feature type="transmembrane region" description="Helical" evidence="9">
    <location>
        <begin position="12"/>
        <end position="32"/>
    </location>
</feature>
<evidence type="ECO:0000256" key="6">
    <source>
        <dbReference type="ARBA" id="ARBA00023136"/>
    </source>
</evidence>
<feature type="transmembrane region" description="Helical" evidence="9">
    <location>
        <begin position="69"/>
        <end position="88"/>
    </location>
</feature>
<keyword evidence="6 9" id="KW-0472">Membrane</keyword>
<dbReference type="Pfam" id="PF09594">
    <property type="entry name" value="GT87"/>
    <property type="match status" value="1"/>
</dbReference>
<comment type="subcellular location">
    <subcellularLocation>
        <location evidence="1">Cell membrane</location>
        <topology evidence="1">Multi-pass membrane protein</topology>
    </subcellularLocation>
</comment>
<keyword evidence="4 9" id="KW-0812">Transmembrane</keyword>
<comment type="caution">
    <text evidence="10">The sequence shown here is derived from an EMBL/GenBank/DDBJ whole genome shotgun (WGS) entry which is preliminary data.</text>
</comment>
<evidence type="ECO:0000256" key="7">
    <source>
        <dbReference type="ARBA" id="ARBA00024033"/>
    </source>
</evidence>
<feature type="transmembrane region" description="Helical" evidence="9">
    <location>
        <begin position="255"/>
        <end position="278"/>
    </location>
</feature>
<dbReference type="RefSeq" id="WP_141956370.1">
    <property type="nucleotide sequence ID" value="NZ_VFOZ01000001.1"/>
</dbReference>
<evidence type="ECO:0000256" key="2">
    <source>
        <dbReference type="ARBA" id="ARBA00022475"/>
    </source>
</evidence>
<evidence type="ECO:0000256" key="3">
    <source>
        <dbReference type="ARBA" id="ARBA00022679"/>
    </source>
</evidence>
<keyword evidence="10" id="KW-0328">Glycosyltransferase</keyword>
<feature type="transmembrane region" description="Helical" evidence="9">
    <location>
        <begin position="201"/>
        <end position="219"/>
    </location>
</feature>
<dbReference type="OrthoDB" id="9774600at2"/>
<dbReference type="Proteomes" id="UP000316096">
    <property type="component" value="Unassembled WGS sequence"/>
</dbReference>
<feature type="transmembrane region" description="Helical" evidence="9">
    <location>
        <begin position="173"/>
        <end position="195"/>
    </location>
</feature>
<dbReference type="InterPro" id="IPR018584">
    <property type="entry name" value="GT87"/>
</dbReference>
<feature type="region of interest" description="Disordered" evidence="8">
    <location>
        <begin position="389"/>
        <end position="411"/>
    </location>
</feature>
<organism evidence="10 11">
    <name type="scientific">Actinoallomurus bryophytorum</name>
    <dbReference type="NCBI Taxonomy" id="1490222"/>
    <lineage>
        <taxon>Bacteria</taxon>
        <taxon>Bacillati</taxon>
        <taxon>Actinomycetota</taxon>
        <taxon>Actinomycetes</taxon>
        <taxon>Streptosporangiales</taxon>
        <taxon>Thermomonosporaceae</taxon>
        <taxon>Actinoallomurus</taxon>
    </lineage>
</organism>
<accession>A0A543CKN1</accession>
<feature type="transmembrane region" description="Helical" evidence="9">
    <location>
        <begin position="298"/>
        <end position="321"/>
    </location>
</feature>
<sequence length="411" mass="45062">MGGRRTIRQTMIVVAAIVIAAVAVGPLVLHWLTNQPDQRLVDLDVYRSGGQAVLHGAPVYDFMTQPPQLLPFTYPTFAVLLAVPLALVPWTAAQWLWTALIFVAMTLVVRYSFAALLGRIRSWAPIMIGALVALCAYAMPLQDQIRFGQVDILLVAMCVADIAPGRTRWPRGVLVGLATAIKLVPGVFVIYFWITGRRREAVTAAVASVAATLLTFLILPADSADYWFRALFDSDRLGSNTSTTNQSIRGMLLRLYWPDAVTSLLWLVCVAIVAYFGFRAARHAWRNGDEIRGVAITGLLAVLVSPVAWIHHLAWLVVVLGAIVGDGRDRRRIALAAGVWLFYVLHVPWWGITMLADHIGPRFLGRIVQDAYGLGAIGLLFALRPRRRAPNPESDGADTSRNEARVGTLGS</sequence>
<keyword evidence="5 9" id="KW-1133">Transmembrane helix</keyword>
<name>A0A543CKN1_9ACTN</name>
<keyword evidence="2" id="KW-1003">Cell membrane</keyword>
<feature type="transmembrane region" description="Helical" evidence="9">
    <location>
        <begin position="333"/>
        <end position="351"/>
    </location>
</feature>
<evidence type="ECO:0000256" key="4">
    <source>
        <dbReference type="ARBA" id="ARBA00022692"/>
    </source>
</evidence>
<dbReference type="EMBL" id="VFOZ01000001">
    <property type="protein sequence ID" value="TQL97664.1"/>
    <property type="molecule type" value="Genomic_DNA"/>
</dbReference>
<protein>
    <submittedName>
        <fullName evidence="10">Alpha-1,2-mannosyltransferase</fullName>
    </submittedName>
</protein>
<keyword evidence="11" id="KW-1185">Reference proteome</keyword>
<evidence type="ECO:0000256" key="8">
    <source>
        <dbReference type="SAM" id="MobiDB-lite"/>
    </source>
</evidence>
<dbReference type="GO" id="GO:0016758">
    <property type="term" value="F:hexosyltransferase activity"/>
    <property type="evidence" value="ECO:0007669"/>
    <property type="project" value="InterPro"/>
</dbReference>
<evidence type="ECO:0000313" key="11">
    <source>
        <dbReference type="Proteomes" id="UP000316096"/>
    </source>
</evidence>
<dbReference type="AlphaFoldDB" id="A0A543CKN1"/>
<dbReference type="GO" id="GO:0005886">
    <property type="term" value="C:plasma membrane"/>
    <property type="evidence" value="ECO:0007669"/>
    <property type="project" value="UniProtKB-SubCell"/>
</dbReference>
<gene>
    <name evidence="10" type="ORF">FB559_3263</name>
</gene>
<evidence type="ECO:0000313" key="10">
    <source>
        <dbReference type="EMBL" id="TQL97664.1"/>
    </source>
</evidence>
<evidence type="ECO:0000256" key="9">
    <source>
        <dbReference type="SAM" id="Phobius"/>
    </source>
</evidence>
<reference evidence="10 11" key="1">
    <citation type="submission" date="2019-06" db="EMBL/GenBank/DDBJ databases">
        <title>Sequencing the genomes of 1000 actinobacteria strains.</title>
        <authorList>
            <person name="Klenk H.-P."/>
        </authorList>
    </citation>
    <scope>NUCLEOTIDE SEQUENCE [LARGE SCALE GENOMIC DNA]</scope>
    <source>
        <strain evidence="10 11">DSM 102200</strain>
    </source>
</reference>
<comment type="similarity">
    <text evidence="7">Belongs to the glycosyltransferase 87 family.</text>
</comment>
<evidence type="ECO:0000256" key="1">
    <source>
        <dbReference type="ARBA" id="ARBA00004651"/>
    </source>
</evidence>
<feature type="transmembrane region" description="Helical" evidence="9">
    <location>
        <begin position="120"/>
        <end position="139"/>
    </location>
</feature>